<organism evidence="1 2">
    <name type="scientific">Fusarium solani subsp. cucurbitae</name>
    <name type="common">Neocosmosporum cucurbitae</name>
    <dbReference type="NCBI Taxonomy" id="2747967"/>
    <lineage>
        <taxon>Eukaryota</taxon>
        <taxon>Fungi</taxon>
        <taxon>Dikarya</taxon>
        <taxon>Ascomycota</taxon>
        <taxon>Pezizomycotina</taxon>
        <taxon>Sordariomycetes</taxon>
        <taxon>Hypocreomycetidae</taxon>
        <taxon>Hypocreales</taxon>
        <taxon>Nectriaceae</taxon>
        <taxon>Fusarium</taxon>
        <taxon>Fusarium solani species complex</taxon>
    </lineage>
</organism>
<keyword evidence="2" id="KW-1185">Reference proteome</keyword>
<sequence length="534" mass="61100">MASHETDKEYLIHIALEDAEIIGIRAASRIHGIKRTTLRDRRAGATEIHKAHEKCQKLSFKQEDDLVQWILDREDMNSPVTKREVHAFAACVAARADPDEHLGKHWVERFLSRHKDIKMKPSRLIEAARKSAITKEGLKDYYSGLDRLIKRKNAGSDRLFNCDETGVQEGETSAGKVLGTVLTTFAELLKSDSTLWISILESISALSRRLTPLVIFTGNNLQGQWFPEVFPDWKYACSSSGWSNNELFLSWFREIFLPETQPANPALWRILVLDRHKTHLTPDFMLEAWNHKVWPSWLPSHSSHISQPLDVALFGPLKIFFHEETRDWVSYETTSPVQKQRFITAYKKASERAFTKENIQAGFHASGIWPTTSEPALAKWVPPKHSHVAISPPITPKKSSSAQIYPWDRPHSSLDIRKQLDYAIDRGITVPRVARTALKNAGREIDDLRTENTEYKLKFAYIKAREGAHKRTGRKAVQLDPNRAFADVVRIKKARDEAKKQSAKSEKAGIRKSRKNQRKNKPLAENSIFSQFFN</sequence>
<name>A0ACD3Z662_FUSSC</name>
<evidence type="ECO:0000313" key="2">
    <source>
        <dbReference type="Proteomes" id="UP000830768"/>
    </source>
</evidence>
<gene>
    <name evidence="1" type="ORF">LCI18_007530</name>
</gene>
<protein>
    <submittedName>
        <fullName evidence="1">Uncharacterized protein</fullName>
    </submittedName>
</protein>
<proteinExistence type="predicted"/>
<dbReference type="Proteomes" id="UP000830768">
    <property type="component" value="Chromosome 6"/>
</dbReference>
<dbReference type="EMBL" id="CP090035">
    <property type="protein sequence ID" value="UPK96595.1"/>
    <property type="molecule type" value="Genomic_DNA"/>
</dbReference>
<accession>A0ACD3Z662</accession>
<evidence type="ECO:0000313" key="1">
    <source>
        <dbReference type="EMBL" id="UPK96595.1"/>
    </source>
</evidence>
<reference evidence="1" key="1">
    <citation type="submission" date="2021-11" db="EMBL/GenBank/DDBJ databases">
        <title>Fusarium solani-melongenae Genome sequencing and assembly.</title>
        <authorList>
            <person name="Xie S."/>
            <person name="Huang L."/>
            <person name="Zhang X."/>
        </authorList>
    </citation>
    <scope>NUCLEOTIDE SEQUENCE</scope>
    <source>
        <strain evidence="1">CRI 24-3</strain>
    </source>
</reference>